<dbReference type="AlphaFoldDB" id="A0A8R7U1D2"/>
<sequence length="49" mass="5876">MGIPEWPPIELEWKASSNLHLWEDLLHILWNGLVEEEEEEELLLPCHTR</sequence>
<name>A0A8R7U1D2_TRIUA</name>
<reference evidence="1" key="3">
    <citation type="submission" date="2022-06" db="UniProtKB">
        <authorList>
            <consortium name="EnsemblPlants"/>
        </authorList>
    </citation>
    <scope>IDENTIFICATION</scope>
</reference>
<reference evidence="1" key="2">
    <citation type="submission" date="2018-03" db="EMBL/GenBank/DDBJ databases">
        <title>The Triticum urartu genome reveals the dynamic nature of wheat genome evolution.</title>
        <authorList>
            <person name="Ling H."/>
            <person name="Ma B."/>
            <person name="Shi X."/>
            <person name="Liu H."/>
            <person name="Dong L."/>
            <person name="Sun H."/>
            <person name="Cao Y."/>
            <person name="Gao Q."/>
            <person name="Zheng S."/>
            <person name="Li Y."/>
            <person name="Yu Y."/>
            <person name="Du H."/>
            <person name="Qi M."/>
            <person name="Li Y."/>
            <person name="Yu H."/>
            <person name="Cui Y."/>
            <person name="Wang N."/>
            <person name="Chen C."/>
            <person name="Wu H."/>
            <person name="Zhao Y."/>
            <person name="Zhang J."/>
            <person name="Li Y."/>
            <person name="Zhou W."/>
            <person name="Zhang B."/>
            <person name="Hu W."/>
            <person name="Eijk M."/>
            <person name="Tang J."/>
            <person name="Witsenboer H."/>
            <person name="Zhao S."/>
            <person name="Li Z."/>
            <person name="Zhang A."/>
            <person name="Wang D."/>
            <person name="Liang C."/>
        </authorList>
    </citation>
    <scope>NUCLEOTIDE SEQUENCE [LARGE SCALE GENOMIC DNA]</scope>
    <source>
        <strain evidence="1">cv. G1812</strain>
    </source>
</reference>
<dbReference type="Gramene" id="TuG1812G0300005543.01.T01">
    <property type="protein sequence ID" value="TuG1812G0300005543.01.T01"/>
    <property type="gene ID" value="TuG1812G0300005543.01"/>
</dbReference>
<dbReference type="Proteomes" id="UP000015106">
    <property type="component" value="Chromosome 3"/>
</dbReference>
<evidence type="ECO:0000313" key="1">
    <source>
        <dbReference type="EnsemblPlants" id="TuG1812G0300005543.01.T01"/>
    </source>
</evidence>
<accession>A0A8R7U1D2</accession>
<reference evidence="2" key="1">
    <citation type="journal article" date="2013" name="Nature">
        <title>Draft genome of the wheat A-genome progenitor Triticum urartu.</title>
        <authorList>
            <person name="Ling H.Q."/>
            <person name="Zhao S."/>
            <person name="Liu D."/>
            <person name="Wang J."/>
            <person name="Sun H."/>
            <person name="Zhang C."/>
            <person name="Fan H."/>
            <person name="Li D."/>
            <person name="Dong L."/>
            <person name="Tao Y."/>
            <person name="Gao C."/>
            <person name="Wu H."/>
            <person name="Li Y."/>
            <person name="Cui Y."/>
            <person name="Guo X."/>
            <person name="Zheng S."/>
            <person name="Wang B."/>
            <person name="Yu K."/>
            <person name="Liang Q."/>
            <person name="Yang W."/>
            <person name="Lou X."/>
            <person name="Chen J."/>
            <person name="Feng M."/>
            <person name="Jian J."/>
            <person name="Zhang X."/>
            <person name="Luo G."/>
            <person name="Jiang Y."/>
            <person name="Liu J."/>
            <person name="Wang Z."/>
            <person name="Sha Y."/>
            <person name="Zhang B."/>
            <person name="Wu H."/>
            <person name="Tang D."/>
            <person name="Shen Q."/>
            <person name="Xue P."/>
            <person name="Zou S."/>
            <person name="Wang X."/>
            <person name="Liu X."/>
            <person name="Wang F."/>
            <person name="Yang Y."/>
            <person name="An X."/>
            <person name="Dong Z."/>
            <person name="Zhang K."/>
            <person name="Zhang X."/>
            <person name="Luo M.C."/>
            <person name="Dvorak J."/>
            <person name="Tong Y."/>
            <person name="Wang J."/>
            <person name="Yang H."/>
            <person name="Li Z."/>
            <person name="Wang D."/>
            <person name="Zhang A."/>
            <person name="Wang J."/>
        </authorList>
    </citation>
    <scope>NUCLEOTIDE SEQUENCE</scope>
    <source>
        <strain evidence="2">cv. G1812</strain>
    </source>
</reference>
<dbReference type="EnsemblPlants" id="TuG1812G0300005543.01.T01">
    <property type="protein sequence ID" value="TuG1812G0300005543.01.T01"/>
    <property type="gene ID" value="TuG1812G0300005543.01"/>
</dbReference>
<keyword evidence="2" id="KW-1185">Reference proteome</keyword>
<protein>
    <submittedName>
        <fullName evidence="1">Uncharacterized protein</fullName>
    </submittedName>
</protein>
<organism evidence="1 2">
    <name type="scientific">Triticum urartu</name>
    <name type="common">Red wild einkorn</name>
    <name type="synonym">Crithodium urartu</name>
    <dbReference type="NCBI Taxonomy" id="4572"/>
    <lineage>
        <taxon>Eukaryota</taxon>
        <taxon>Viridiplantae</taxon>
        <taxon>Streptophyta</taxon>
        <taxon>Embryophyta</taxon>
        <taxon>Tracheophyta</taxon>
        <taxon>Spermatophyta</taxon>
        <taxon>Magnoliopsida</taxon>
        <taxon>Liliopsida</taxon>
        <taxon>Poales</taxon>
        <taxon>Poaceae</taxon>
        <taxon>BOP clade</taxon>
        <taxon>Pooideae</taxon>
        <taxon>Triticodae</taxon>
        <taxon>Triticeae</taxon>
        <taxon>Triticinae</taxon>
        <taxon>Triticum</taxon>
    </lineage>
</organism>
<proteinExistence type="predicted"/>
<evidence type="ECO:0000313" key="2">
    <source>
        <dbReference type="Proteomes" id="UP000015106"/>
    </source>
</evidence>